<gene>
    <name evidence="2" type="ORF">MRATA1EN1_LOCUS19162</name>
</gene>
<feature type="compositionally biased region" description="Basic and acidic residues" evidence="1">
    <location>
        <begin position="164"/>
        <end position="177"/>
    </location>
</feature>
<evidence type="ECO:0000313" key="3">
    <source>
        <dbReference type="Proteomes" id="UP001176941"/>
    </source>
</evidence>
<feature type="compositionally biased region" description="Basic and acidic residues" evidence="1">
    <location>
        <begin position="1"/>
        <end position="12"/>
    </location>
</feature>
<evidence type="ECO:0000256" key="1">
    <source>
        <dbReference type="SAM" id="MobiDB-lite"/>
    </source>
</evidence>
<evidence type="ECO:0000313" key="2">
    <source>
        <dbReference type="EMBL" id="CAI9170200.1"/>
    </source>
</evidence>
<proteinExistence type="predicted"/>
<reference evidence="2" key="1">
    <citation type="submission" date="2023-04" db="EMBL/GenBank/DDBJ databases">
        <authorList>
            <consortium name="ELIXIR-Norway"/>
        </authorList>
    </citation>
    <scope>NUCLEOTIDE SEQUENCE [LARGE SCALE GENOMIC DNA]</scope>
</reference>
<organism evidence="2 3">
    <name type="scientific">Rangifer tarandus platyrhynchus</name>
    <name type="common">Svalbard reindeer</name>
    <dbReference type="NCBI Taxonomy" id="3082113"/>
    <lineage>
        <taxon>Eukaryota</taxon>
        <taxon>Metazoa</taxon>
        <taxon>Chordata</taxon>
        <taxon>Craniata</taxon>
        <taxon>Vertebrata</taxon>
        <taxon>Euteleostomi</taxon>
        <taxon>Mammalia</taxon>
        <taxon>Eutheria</taxon>
        <taxon>Laurasiatheria</taxon>
        <taxon>Artiodactyla</taxon>
        <taxon>Ruminantia</taxon>
        <taxon>Pecora</taxon>
        <taxon>Cervidae</taxon>
        <taxon>Odocoileinae</taxon>
        <taxon>Rangifer</taxon>
    </lineage>
</organism>
<keyword evidence="3" id="KW-1185">Reference proteome</keyword>
<name>A0ABN8Z8Q0_RANTA</name>
<protein>
    <submittedName>
        <fullName evidence="2">Uncharacterized protein</fullName>
    </submittedName>
</protein>
<feature type="region of interest" description="Disordered" evidence="1">
    <location>
        <begin position="1"/>
        <end position="67"/>
    </location>
</feature>
<dbReference type="Proteomes" id="UP001176941">
    <property type="component" value="Chromosome 3"/>
</dbReference>
<feature type="compositionally biased region" description="Basic and acidic residues" evidence="1">
    <location>
        <begin position="229"/>
        <end position="241"/>
    </location>
</feature>
<feature type="region of interest" description="Disordered" evidence="1">
    <location>
        <begin position="81"/>
        <end position="291"/>
    </location>
</feature>
<sequence length="300" mass="31766">MLSSPPRRELRRGIGPRAGKPRHREEATHSSEQSPEPLVPSGRGSRDVTKAQGARVPGPLQDRALPRISPFLGLSAACWPESEDEHPGVLHTPPRAKELSARLGSRAAPGVCATRVGKLTTRSPEVSGAQGGEERRTGLATAPPGPGNARKTDARQNKTQAPQSRDRVCGPRPRDPQEGAEPPGRWGAPGRPSRTFSVHRRAGGRGSERTGTASSIAGGRPRGEALLLRPERLGSRVRGERSWLQPHPVPLTTPLSPERPPLQGGAKSRTGLRKADSPPATPPTLAGVFSDPKEGCGLCV</sequence>
<accession>A0ABN8Z8Q0</accession>
<dbReference type="EMBL" id="OX459939">
    <property type="protein sequence ID" value="CAI9170200.1"/>
    <property type="molecule type" value="Genomic_DNA"/>
</dbReference>